<dbReference type="EMBL" id="BMAT01000033">
    <property type="protein sequence ID" value="GFR58082.1"/>
    <property type="molecule type" value="Genomic_DNA"/>
</dbReference>
<comment type="caution">
    <text evidence="1">The sequence shown here is derived from an EMBL/GenBank/DDBJ whole genome shotgun (WGS) entry which is preliminary data.</text>
</comment>
<reference evidence="1 2" key="1">
    <citation type="journal article" date="2021" name="Elife">
        <title>Chloroplast acquisition without the gene transfer in kleptoplastic sea slugs, Plakobranchus ocellatus.</title>
        <authorList>
            <person name="Maeda T."/>
            <person name="Takahashi S."/>
            <person name="Yoshida T."/>
            <person name="Shimamura S."/>
            <person name="Takaki Y."/>
            <person name="Nagai Y."/>
            <person name="Toyoda A."/>
            <person name="Suzuki Y."/>
            <person name="Arimoto A."/>
            <person name="Ishii H."/>
            <person name="Satoh N."/>
            <person name="Nishiyama T."/>
            <person name="Hasebe M."/>
            <person name="Maruyama T."/>
            <person name="Minagawa J."/>
            <person name="Obokata J."/>
            <person name="Shigenobu S."/>
        </authorList>
    </citation>
    <scope>NUCLEOTIDE SEQUENCE [LARGE SCALE GENOMIC DNA]</scope>
</reference>
<dbReference type="AlphaFoldDB" id="A0AAV4EBJ7"/>
<keyword evidence="2" id="KW-1185">Reference proteome</keyword>
<organism evidence="1 2">
    <name type="scientific">Elysia marginata</name>
    <dbReference type="NCBI Taxonomy" id="1093978"/>
    <lineage>
        <taxon>Eukaryota</taxon>
        <taxon>Metazoa</taxon>
        <taxon>Spiralia</taxon>
        <taxon>Lophotrochozoa</taxon>
        <taxon>Mollusca</taxon>
        <taxon>Gastropoda</taxon>
        <taxon>Heterobranchia</taxon>
        <taxon>Euthyneura</taxon>
        <taxon>Panpulmonata</taxon>
        <taxon>Sacoglossa</taxon>
        <taxon>Placobranchoidea</taxon>
        <taxon>Plakobranchidae</taxon>
        <taxon>Elysia</taxon>
    </lineage>
</organism>
<evidence type="ECO:0000313" key="2">
    <source>
        <dbReference type="Proteomes" id="UP000762676"/>
    </source>
</evidence>
<gene>
    <name evidence="1" type="ORF">ElyMa_000019200</name>
</gene>
<protein>
    <submittedName>
        <fullName evidence="1">Uncharacterized protein</fullName>
    </submittedName>
</protein>
<dbReference type="Proteomes" id="UP000762676">
    <property type="component" value="Unassembled WGS sequence"/>
</dbReference>
<accession>A0AAV4EBJ7</accession>
<name>A0AAV4EBJ7_9GAST</name>
<evidence type="ECO:0000313" key="1">
    <source>
        <dbReference type="EMBL" id="GFR58082.1"/>
    </source>
</evidence>
<proteinExistence type="predicted"/>
<sequence>MACRDLLNNVMISRHSGNCRGAVGHSLQLGIPCDSGHMGSRLLKLTNTDKQIVCRVLSVGQSGNSPIKYWLSELICSGIKYSLRLNFAASKLSASTGGPPSLSAAKDFNNSPISKRLRHISASTNCAGVNT</sequence>